<feature type="region of interest" description="Disordered" evidence="1">
    <location>
        <begin position="21"/>
        <end position="58"/>
    </location>
</feature>
<accession>A0AA88NS92</accession>
<keyword evidence="4" id="KW-1185">Reference proteome</keyword>
<evidence type="ECO:0000313" key="3">
    <source>
        <dbReference type="EMBL" id="KAK2863264.1"/>
    </source>
</evidence>
<dbReference type="Proteomes" id="UP001187415">
    <property type="component" value="Unassembled WGS sequence"/>
</dbReference>
<evidence type="ECO:0000313" key="4">
    <source>
        <dbReference type="Proteomes" id="UP001187415"/>
    </source>
</evidence>
<organism evidence="3 4">
    <name type="scientific">Channa striata</name>
    <name type="common">Snakehead murrel</name>
    <name type="synonym">Ophicephalus striatus</name>
    <dbReference type="NCBI Taxonomy" id="64152"/>
    <lineage>
        <taxon>Eukaryota</taxon>
        <taxon>Metazoa</taxon>
        <taxon>Chordata</taxon>
        <taxon>Craniata</taxon>
        <taxon>Vertebrata</taxon>
        <taxon>Euteleostomi</taxon>
        <taxon>Actinopterygii</taxon>
        <taxon>Neopterygii</taxon>
        <taxon>Teleostei</taxon>
        <taxon>Neoteleostei</taxon>
        <taxon>Acanthomorphata</taxon>
        <taxon>Anabantaria</taxon>
        <taxon>Anabantiformes</taxon>
        <taxon>Channoidei</taxon>
        <taxon>Channidae</taxon>
        <taxon>Channa</taxon>
    </lineage>
</organism>
<evidence type="ECO:0000256" key="1">
    <source>
        <dbReference type="SAM" id="MobiDB-lite"/>
    </source>
</evidence>
<keyword evidence="2" id="KW-0732">Signal</keyword>
<feature type="chain" id="PRO_5041719840" evidence="2">
    <location>
        <begin position="20"/>
        <end position="171"/>
    </location>
</feature>
<gene>
    <name evidence="3" type="ORF">Q5P01_002797</name>
</gene>
<feature type="compositionally biased region" description="Low complexity" evidence="1">
    <location>
        <begin position="23"/>
        <end position="38"/>
    </location>
</feature>
<dbReference type="AlphaFoldDB" id="A0AA88NS92"/>
<evidence type="ECO:0000256" key="2">
    <source>
        <dbReference type="SAM" id="SignalP"/>
    </source>
</evidence>
<proteinExistence type="predicted"/>
<feature type="signal peptide" evidence="2">
    <location>
        <begin position="1"/>
        <end position="19"/>
    </location>
</feature>
<comment type="caution">
    <text evidence="3">The sequence shown here is derived from an EMBL/GenBank/DDBJ whole genome shotgun (WGS) entry which is preliminary data.</text>
</comment>
<name>A0AA88NS92_CHASR</name>
<sequence length="171" mass="18869">MRLMMKVYLLMWAVGAGVGSLSGDGDSEESSGSGSDDSPQSDKDNASSLSSSGNEDRKAVVCHLKKKSHSRRERGEEGIMMMMVKVCLLLWPVAATQCFSTTYGTTTELDYFEYGNDTDYFDLHIPEHFSHSPPWSVNDDDSSASSSSASADKTTLSPLYVVYLLRVVWLW</sequence>
<protein>
    <submittedName>
        <fullName evidence="3">Uncharacterized protein</fullName>
    </submittedName>
</protein>
<dbReference type="EMBL" id="JAUPFM010000001">
    <property type="protein sequence ID" value="KAK2863264.1"/>
    <property type="molecule type" value="Genomic_DNA"/>
</dbReference>
<reference evidence="3" key="1">
    <citation type="submission" date="2023-07" db="EMBL/GenBank/DDBJ databases">
        <title>Chromosome-level Genome Assembly of Striped Snakehead (Channa striata).</title>
        <authorList>
            <person name="Liu H."/>
        </authorList>
    </citation>
    <scope>NUCLEOTIDE SEQUENCE</scope>
    <source>
        <strain evidence="3">Gz</strain>
        <tissue evidence="3">Muscle</tissue>
    </source>
</reference>